<evidence type="ECO:0000313" key="4">
    <source>
        <dbReference type="Proteomes" id="UP001194714"/>
    </source>
</evidence>
<evidence type="ECO:0000313" key="3">
    <source>
        <dbReference type="EMBL" id="MBF5059057.1"/>
    </source>
</evidence>
<proteinExistence type="predicted"/>
<gene>
    <name evidence="3" type="ORF">NEPTK9_000562</name>
</gene>
<dbReference type="EMBL" id="JAAEJV010000010">
    <property type="protein sequence ID" value="MBF5059057.1"/>
    <property type="molecule type" value="Genomic_DNA"/>
</dbReference>
<evidence type="ECO:0000256" key="1">
    <source>
        <dbReference type="SAM" id="MobiDB-lite"/>
    </source>
</evidence>
<evidence type="ECO:0000256" key="2">
    <source>
        <dbReference type="SAM" id="SignalP"/>
    </source>
</evidence>
<dbReference type="RefSeq" id="WP_194847360.1">
    <property type="nucleotide sequence ID" value="NZ_JAAEJV010000010.1"/>
</dbReference>
<feature type="compositionally biased region" description="Basic and acidic residues" evidence="1">
    <location>
        <begin position="59"/>
        <end position="73"/>
    </location>
</feature>
<comment type="caution">
    <text evidence="3">The sequence shown here is derived from an EMBL/GenBank/DDBJ whole genome shotgun (WGS) entry which is preliminary data.</text>
</comment>
<reference evidence="3 4" key="1">
    <citation type="submission" date="2020-01" db="EMBL/GenBank/DDBJ databases">
        <title>Draft genome sequence of Cand. Neptunochlamydia vexilliferae K9.</title>
        <authorList>
            <person name="Schulz F."/>
            <person name="Koestlbacher S."/>
            <person name="Wascher F."/>
            <person name="Pizzetti I."/>
            <person name="Horn M."/>
        </authorList>
    </citation>
    <scope>NUCLEOTIDE SEQUENCE [LARGE SCALE GENOMIC DNA]</scope>
    <source>
        <strain evidence="3 4">K9</strain>
    </source>
</reference>
<feature type="chain" id="PRO_5046424232" description="Lipoprotein" evidence="2">
    <location>
        <begin position="20"/>
        <end position="73"/>
    </location>
</feature>
<dbReference type="PROSITE" id="PS51257">
    <property type="entry name" value="PROKAR_LIPOPROTEIN"/>
    <property type="match status" value="1"/>
</dbReference>
<name>A0ABS0AY43_9BACT</name>
<keyword evidence="4" id="KW-1185">Reference proteome</keyword>
<organism evidence="3 4">
    <name type="scientific">Candidatus Neptunichlamydia vexilliferae</name>
    <dbReference type="NCBI Taxonomy" id="1651774"/>
    <lineage>
        <taxon>Bacteria</taxon>
        <taxon>Pseudomonadati</taxon>
        <taxon>Chlamydiota</taxon>
        <taxon>Chlamydiia</taxon>
        <taxon>Parachlamydiales</taxon>
        <taxon>Simkaniaceae</taxon>
        <taxon>Candidatus Neptunichlamydia</taxon>
    </lineage>
</organism>
<keyword evidence="2" id="KW-0732">Signal</keyword>
<accession>A0ABS0AY43</accession>
<feature type="signal peptide" evidence="2">
    <location>
        <begin position="1"/>
        <end position="19"/>
    </location>
</feature>
<feature type="region of interest" description="Disordered" evidence="1">
    <location>
        <begin position="51"/>
        <end position="73"/>
    </location>
</feature>
<sequence length="73" mass="7968">MKKLKKWALLGALSLFASACGIYKGSFQCPPGKGVGCVSTSDVLDMIIEEDSNSEDPFDDGKNHFVRDPRSCR</sequence>
<evidence type="ECO:0008006" key="5">
    <source>
        <dbReference type="Google" id="ProtNLM"/>
    </source>
</evidence>
<protein>
    <recommendedName>
        <fullName evidence="5">Lipoprotein</fullName>
    </recommendedName>
</protein>
<dbReference type="Proteomes" id="UP001194714">
    <property type="component" value="Unassembled WGS sequence"/>
</dbReference>